<feature type="binding site" description="axial binding residue" evidence="5">
    <location>
        <position position="136"/>
    </location>
    <ligand>
        <name>chlorophyll b</name>
        <dbReference type="ChEBI" id="CHEBI:61721"/>
        <label>1</label>
    </ligand>
    <ligandPart>
        <name>Mg</name>
        <dbReference type="ChEBI" id="CHEBI:25107"/>
    </ligandPart>
</feature>
<dbReference type="AlphaFoldDB" id="A0AB34JQB4"/>
<dbReference type="GO" id="GO:0016168">
    <property type="term" value="F:chlorophyll binding"/>
    <property type="evidence" value="ECO:0007669"/>
    <property type="project" value="UniProtKB-KW"/>
</dbReference>
<keyword evidence="5" id="KW-0148">Chlorophyll</keyword>
<dbReference type="EMBL" id="JBGBPQ010000005">
    <property type="protein sequence ID" value="KAL1523640.1"/>
    <property type="molecule type" value="Genomic_DNA"/>
</dbReference>
<comment type="subcellular location">
    <subcellularLocation>
        <location evidence="1">Plastid</location>
        <location evidence="1">Chloroplast</location>
    </subcellularLocation>
</comment>
<dbReference type="PANTHER" id="PTHR21649">
    <property type="entry name" value="CHLOROPHYLL A/B BINDING PROTEIN"/>
    <property type="match status" value="1"/>
</dbReference>
<name>A0AB34JQB4_PRYPA</name>
<dbReference type="Pfam" id="PF00504">
    <property type="entry name" value="Chloroa_b-bind"/>
    <property type="match status" value="1"/>
</dbReference>
<dbReference type="GO" id="GO:0016020">
    <property type="term" value="C:membrane"/>
    <property type="evidence" value="ECO:0007669"/>
    <property type="project" value="InterPro"/>
</dbReference>
<feature type="binding site" evidence="5">
    <location>
        <position position="72"/>
    </location>
    <ligand>
        <name>chlorophyll a</name>
        <dbReference type="ChEBI" id="CHEBI:58416"/>
        <label>1</label>
    </ligand>
</feature>
<dbReference type="InterPro" id="IPR001344">
    <property type="entry name" value="Chloro_AB-bd_pln"/>
</dbReference>
<reference evidence="6 7" key="1">
    <citation type="journal article" date="2024" name="Science">
        <title>Giant polyketide synthase enzymes in the biosynthesis of giant marine polyether toxins.</title>
        <authorList>
            <person name="Fallon T.R."/>
            <person name="Shende V.V."/>
            <person name="Wierzbicki I.H."/>
            <person name="Pendleton A.L."/>
            <person name="Watervoot N.F."/>
            <person name="Auber R.P."/>
            <person name="Gonzalez D.J."/>
            <person name="Wisecaver J.H."/>
            <person name="Moore B.S."/>
        </authorList>
    </citation>
    <scope>NUCLEOTIDE SEQUENCE [LARGE SCALE GENOMIC DNA]</scope>
    <source>
        <strain evidence="6 7">12B1</strain>
    </source>
</reference>
<feature type="binding site" description="axial binding residue" evidence="5">
    <location>
        <position position="77"/>
    </location>
    <ligand>
        <name>chlorophyll b</name>
        <dbReference type="ChEBI" id="CHEBI:61721"/>
        <label>1</label>
    </ligand>
    <ligandPart>
        <name>Mg</name>
        <dbReference type="ChEBI" id="CHEBI:25107"/>
    </ligandPart>
</feature>
<evidence type="ECO:0000313" key="6">
    <source>
        <dbReference type="EMBL" id="KAL1523640.1"/>
    </source>
</evidence>
<keyword evidence="3" id="KW-0602">Photosynthesis</keyword>
<gene>
    <name evidence="6" type="ORF">AB1Y20_018575</name>
</gene>
<evidence type="ECO:0000256" key="5">
    <source>
        <dbReference type="PIRSR" id="PIRSR601344-1"/>
    </source>
</evidence>
<accession>A0AB34JQB4</accession>
<feature type="binding site" evidence="5">
    <location>
        <position position="170"/>
    </location>
    <ligand>
        <name>chlorophyll a</name>
        <dbReference type="ChEBI" id="CHEBI:58416"/>
        <label>1</label>
    </ligand>
</feature>
<evidence type="ECO:0000313" key="7">
    <source>
        <dbReference type="Proteomes" id="UP001515480"/>
    </source>
</evidence>
<feature type="binding site" evidence="5">
    <location>
        <position position="165"/>
    </location>
    <ligand>
        <name>chlorophyll a</name>
        <dbReference type="ChEBI" id="CHEBI:58416"/>
        <label>1</label>
    </ligand>
</feature>
<evidence type="ECO:0000256" key="4">
    <source>
        <dbReference type="ARBA" id="ARBA00022640"/>
    </source>
</evidence>
<protein>
    <submittedName>
        <fullName evidence="6">Uncharacterized protein</fullName>
    </submittedName>
</protein>
<keyword evidence="5" id="KW-0157">Chromophore</keyword>
<feature type="binding site" evidence="5">
    <location>
        <position position="75"/>
    </location>
    <ligand>
        <name>chlorophyll a</name>
        <dbReference type="ChEBI" id="CHEBI:58416"/>
        <label>1</label>
    </ligand>
</feature>
<proteinExistence type="predicted"/>
<evidence type="ECO:0000256" key="1">
    <source>
        <dbReference type="ARBA" id="ARBA00004229"/>
    </source>
</evidence>
<sequence>MAMSVLTLAGPAAAAFHAPAAAVPRRAAVQMASIEDLPGATVEVGNKVFDPLGLANMCPYGSMEFEWMRTSEIKHGRVCMAASVGWIINEAGIHFPGMLSQHPPIAFADLGTGLAAWDAVPIAGKAQILAAAGIIETASEMRKPHYLKGGMIKFEGPKADSRISELKNGRLAMIAVASFYSASVLPGSVPGLPAVWH</sequence>
<dbReference type="Gene3D" id="1.10.3460.10">
    <property type="entry name" value="Chlorophyll a/b binding protein domain"/>
    <property type="match status" value="1"/>
</dbReference>
<dbReference type="GO" id="GO:0009507">
    <property type="term" value="C:chloroplast"/>
    <property type="evidence" value="ECO:0007669"/>
    <property type="project" value="UniProtKB-SubCell"/>
</dbReference>
<evidence type="ECO:0000256" key="3">
    <source>
        <dbReference type="ARBA" id="ARBA00022531"/>
    </source>
</evidence>
<keyword evidence="2" id="KW-0150">Chloroplast</keyword>
<keyword evidence="7" id="KW-1185">Reference proteome</keyword>
<evidence type="ECO:0000256" key="2">
    <source>
        <dbReference type="ARBA" id="ARBA00022528"/>
    </source>
</evidence>
<dbReference type="SUPFAM" id="SSF103511">
    <property type="entry name" value="Chlorophyll a-b binding protein"/>
    <property type="match status" value="1"/>
</dbReference>
<comment type="caution">
    <text evidence="6">The sequence shown here is derived from an EMBL/GenBank/DDBJ whole genome shotgun (WGS) entry which is preliminary data.</text>
</comment>
<feature type="binding site" evidence="5">
    <location>
        <position position="168"/>
    </location>
    <ligand>
        <name>chlorophyll b</name>
        <dbReference type="ChEBI" id="CHEBI:61721"/>
        <label>4</label>
    </ligand>
</feature>
<dbReference type="GO" id="GO:0009765">
    <property type="term" value="P:photosynthesis, light harvesting"/>
    <property type="evidence" value="ECO:0007669"/>
    <property type="project" value="InterPro"/>
</dbReference>
<dbReference type="Proteomes" id="UP001515480">
    <property type="component" value="Unassembled WGS sequence"/>
</dbReference>
<dbReference type="InterPro" id="IPR022796">
    <property type="entry name" value="Chloroa_b-bind"/>
</dbReference>
<keyword evidence="4" id="KW-0934">Plastid</keyword>
<organism evidence="6 7">
    <name type="scientific">Prymnesium parvum</name>
    <name type="common">Toxic golden alga</name>
    <dbReference type="NCBI Taxonomy" id="97485"/>
    <lineage>
        <taxon>Eukaryota</taxon>
        <taxon>Haptista</taxon>
        <taxon>Haptophyta</taxon>
        <taxon>Prymnesiophyceae</taxon>
        <taxon>Prymnesiales</taxon>
        <taxon>Prymnesiaceae</taxon>
        <taxon>Prymnesium</taxon>
    </lineage>
</organism>